<reference evidence="2 3" key="1">
    <citation type="submission" date="2023-01" db="EMBL/GenBank/DDBJ databases">
        <title>Analysis of 21 Apiospora genomes using comparative genomics revels a genus with tremendous synthesis potential of carbohydrate active enzymes and secondary metabolites.</title>
        <authorList>
            <person name="Sorensen T."/>
        </authorList>
    </citation>
    <scope>NUCLEOTIDE SEQUENCE [LARGE SCALE GENOMIC DNA]</scope>
    <source>
        <strain evidence="2 3">CBS 33761</strain>
    </source>
</reference>
<proteinExistence type="predicted"/>
<comment type="caution">
    <text evidence="2">The sequence shown here is derived from an EMBL/GenBank/DDBJ whole genome shotgun (WGS) entry which is preliminary data.</text>
</comment>
<accession>A0ABR1TZX4</accession>
<name>A0ABR1TZX4_9PEZI</name>
<evidence type="ECO:0000313" key="2">
    <source>
        <dbReference type="EMBL" id="KAK8052167.1"/>
    </source>
</evidence>
<feature type="region of interest" description="Disordered" evidence="1">
    <location>
        <begin position="1"/>
        <end position="23"/>
    </location>
</feature>
<protein>
    <submittedName>
        <fullName evidence="2">Uncharacterized protein</fullName>
    </submittedName>
</protein>
<dbReference type="EMBL" id="JAQQWK010000002">
    <property type="protein sequence ID" value="KAK8052167.1"/>
    <property type="molecule type" value="Genomic_DNA"/>
</dbReference>
<evidence type="ECO:0000256" key="1">
    <source>
        <dbReference type="SAM" id="MobiDB-lite"/>
    </source>
</evidence>
<dbReference type="Proteomes" id="UP001444661">
    <property type="component" value="Unassembled WGS sequence"/>
</dbReference>
<keyword evidence="3" id="KW-1185">Reference proteome</keyword>
<sequence length="221" mass="24592">MPLNTRTGAYDIRPKARRGPYADSPAWNKGMDLPKGMAWSKPLQRRFAKYKDLTTGSGTLDDPKVLWVSPFGEVPGPEEVTTVADPDDPGTKIDLNTDDLKQARGEAVDKIAWALAKDLGFPFVIVITVRHQSTGKYEPDDNHVTLAFTNDLAKELVCGHVYTVSNKYCIPYGLSKFRAVNGNVQRVIDLNWAETKATKIERERKMKEEANVSKRTGLGRG</sequence>
<evidence type="ECO:0000313" key="3">
    <source>
        <dbReference type="Proteomes" id="UP001444661"/>
    </source>
</evidence>
<organism evidence="2 3">
    <name type="scientific">Apiospora rasikravindrae</name>
    <dbReference type="NCBI Taxonomy" id="990691"/>
    <lineage>
        <taxon>Eukaryota</taxon>
        <taxon>Fungi</taxon>
        <taxon>Dikarya</taxon>
        <taxon>Ascomycota</taxon>
        <taxon>Pezizomycotina</taxon>
        <taxon>Sordariomycetes</taxon>
        <taxon>Xylariomycetidae</taxon>
        <taxon>Amphisphaeriales</taxon>
        <taxon>Apiosporaceae</taxon>
        <taxon>Apiospora</taxon>
    </lineage>
</organism>
<gene>
    <name evidence="2" type="ORF">PG993_003552</name>
</gene>